<evidence type="ECO:0000313" key="3">
    <source>
        <dbReference type="Proteomes" id="UP000240935"/>
    </source>
</evidence>
<dbReference type="EMBL" id="KF959826">
    <property type="protein sequence ID" value="AMK62104.1"/>
    <property type="molecule type" value="Genomic_DNA"/>
</dbReference>
<keyword evidence="1" id="KW-1133">Transmembrane helix</keyword>
<organism evidence="2 3">
    <name type="scientific">Samba virus</name>
    <dbReference type="NCBI Taxonomy" id="1461100"/>
    <lineage>
        <taxon>Viruses</taxon>
        <taxon>Varidnaviria</taxon>
        <taxon>Bamfordvirae</taxon>
        <taxon>Nucleocytoviricota</taxon>
        <taxon>Megaviricetes</taxon>
        <taxon>Imitervirales</taxon>
        <taxon>Mimiviridae</taxon>
        <taxon>Megamimivirinae</taxon>
        <taxon>Mimivirus</taxon>
        <taxon>Mimivirus bradfordmassiliense</taxon>
    </lineage>
</organism>
<accession>A0A140E1C9</accession>
<name>A0A140E1C9_MIMIV</name>
<proteinExistence type="predicted"/>
<protein>
    <recommendedName>
        <fullName evidence="4">Transmembrane protein</fullName>
    </recommendedName>
</protein>
<feature type="transmembrane region" description="Helical" evidence="1">
    <location>
        <begin position="6"/>
        <end position="26"/>
    </location>
</feature>
<evidence type="ECO:0000256" key="1">
    <source>
        <dbReference type="SAM" id="Phobius"/>
    </source>
</evidence>
<sequence>MYKIYIPIIFGFLGLLCGFVGSYRTSKYCGIDTETIKYRYIFGTLITLIVTLFMTILGTLLGAFIAEKID</sequence>
<reference evidence="2 3" key="1">
    <citation type="journal article" date="2014" name="Virol. J.">
        <title>Samba virus: a novel mimivirus from a giant rain forest, the Brazilian Amazon.</title>
        <authorList>
            <person name="Campos R.K."/>
            <person name="Boratto P.V."/>
            <person name="Assis F.L."/>
            <person name="Aguiar E.R."/>
            <person name="Silva L.C."/>
            <person name="Albarnaz J.D."/>
            <person name="Dornas F.P."/>
            <person name="Trindade G.S."/>
            <person name="Ferreira P.P."/>
            <person name="Marques J.T."/>
            <person name="Robert C."/>
            <person name="Raoult D."/>
            <person name="Kroon E.G."/>
            <person name="La Scola B."/>
            <person name="Abrahao J.S."/>
        </authorList>
    </citation>
    <scope>NUCLEOTIDE SEQUENCE [LARGE SCALE GENOMIC DNA]</scope>
</reference>
<evidence type="ECO:0008006" key="4">
    <source>
        <dbReference type="Google" id="ProtNLM"/>
    </source>
</evidence>
<dbReference type="Proteomes" id="UP000240935">
    <property type="component" value="Segment"/>
</dbReference>
<feature type="transmembrane region" description="Helical" evidence="1">
    <location>
        <begin position="38"/>
        <end position="66"/>
    </location>
</feature>
<keyword evidence="1" id="KW-0812">Transmembrane</keyword>
<evidence type="ECO:0000313" key="2">
    <source>
        <dbReference type="EMBL" id="AMK62104.1"/>
    </source>
</evidence>
<keyword evidence="1" id="KW-0472">Membrane</keyword>